<dbReference type="GO" id="GO:0019354">
    <property type="term" value="P:siroheme biosynthetic process"/>
    <property type="evidence" value="ECO:0007669"/>
    <property type="project" value="UniProtKB-UniPathway"/>
</dbReference>
<keyword evidence="10" id="KW-0627">Porphyrin biosynthesis</keyword>
<dbReference type="Gene3D" id="1.10.8.210">
    <property type="entry name" value="Sirohaem synthase, dimerisation domain"/>
    <property type="match status" value="1"/>
</dbReference>
<accession>A0A1G9QSE7</accession>
<dbReference type="AlphaFoldDB" id="A0A1G9QSE7"/>
<dbReference type="NCBIfam" id="TIGR01469">
    <property type="entry name" value="cobA_cysG_Cterm"/>
    <property type="match status" value="1"/>
</dbReference>
<comment type="pathway">
    <text evidence="14">Cofactor biosynthesis; adenosylcobalamin biosynthesis; precorrin-2 from uroporphyrinogen III: step 1/1.</text>
</comment>
<dbReference type="PANTHER" id="PTHR45790">
    <property type="entry name" value="SIROHEME SYNTHASE-RELATED"/>
    <property type="match status" value="1"/>
</dbReference>
<dbReference type="Gene3D" id="3.30.950.10">
    <property type="entry name" value="Methyltransferase, Cobalt-precorrin-4 Transmethylase, Domain 2"/>
    <property type="match status" value="1"/>
</dbReference>
<keyword evidence="3" id="KW-0169">Cobalamin biosynthesis</keyword>
<dbReference type="PANTHER" id="PTHR45790:SF1">
    <property type="entry name" value="SIROHEME SYNTHASE"/>
    <property type="match status" value="1"/>
</dbReference>
<feature type="domain" description="Sirohaem synthase dimerisation" evidence="18">
    <location>
        <begin position="158"/>
        <end position="215"/>
    </location>
</feature>
<dbReference type="PROSITE" id="PS00839">
    <property type="entry name" value="SUMT_1"/>
    <property type="match status" value="1"/>
</dbReference>
<keyword evidence="7" id="KW-0560">Oxidoreductase</keyword>
<dbReference type="Proteomes" id="UP000199759">
    <property type="component" value="Unassembled WGS sequence"/>
</dbReference>
<name>A0A1G9QSE7_9PROT</name>
<dbReference type="SUPFAM" id="SSF75615">
    <property type="entry name" value="Siroheme synthase middle domains-like"/>
    <property type="match status" value="1"/>
</dbReference>
<evidence type="ECO:0000256" key="16">
    <source>
        <dbReference type="RuleBase" id="RU003960"/>
    </source>
</evidence>
<dbReference type="Pfam" id="PF10414">
    <property type="entry name" value="CysG_dimeriser"/>
    <property type="match status" value="1"/>
</dbReference>
<feature type="active site" description="Proton acceptor" evidence="15">
    <location>
        <position position="256"/>
    </location>
</feature>
<dbReference type="GO" id="GO:0009236">
    <property type="term" value="P:cobalamin biosynthetic process"/>
    <property type="evidence" value="ECO:0007669"/>
    <property type="project" value="UniProtKB-KW"/>
</dbReference>
<dbReference type="InterPro" id="IPR014776">
    <property type="entry name" value="4pyrrole_Mease_sub2"/>
</dbReference>
<dbReference type="Gene3D" id="3.40.1010.10">
    <property type="entry name" value="Cobalt-precorrin-4 Transmethylase, Domain 1"/>
    <property type="match status" value="1"/>
</dbReference>
<evidence type="ECO:0000256" key="8">
    <source>
        <dbReference type="ARBA" id="ARBA00023027"/>
    </source>
</evidence>
<keyword evidence="4 16" id="KW-0489">Methyltransferase</keyword>
<evidence type="ECO:0000256" key="4">
    <source>
        <dbReference type="ARBA" id="ARBA00022603"/>
    </source>
</evidence>
<dbReference type="Gene3D" id="3.40.50.720">
    <property type="entry name" value="NAD(P)-binding Rossmann-like Domain"/>
    <property type="match status" value="1"/>
</dbReference>
<dbReference type="SUPFAM" id="SSF51735">
    <property type="entry name" value="NAD(P)-binding Rossmann-fold domains"/>
    <property type="match status" value="1"/>
</dbReference>
<evidence type="ECO:0000256" key="14">
    <source>
        <dbReference type="ARBA" id="ARBA00060548"/>
    </source>
</evidence>
<dbReference type="InterPro" id="IPR036291">
    <property type="entry name" value="NAD(P)-bd_dom_sf"/>
</dbReference>
<dbReference type="InterPro" id="IPR006367">
    <property type="entry name" value="Sirohaem_synthase_N"/>
</dbReference>
<evidence type="ECO:0000256" key="11">
    <source>
        <dbReference type="ARBA" id="ARBA00023268"/>
    </source>
</evidence>
<feature type="domain" description="Tetrapyrrole methylase" evidence="17">
    <location>
        <begin position="226"/>
        <end position="436"/>
    </location>
</feature>
<dbReference type="GO" id="GO:0004851">
    <property type="term" value="F:uroporphyrin-III C-methyltransferase activity"/>
    <property type="evidence" value="ECO:0007669"/>
    <property type="project" value="InterPro"/>
</dbReference>
<protein>
    <submittedName>
        <fullName evidence="19">Uroporphyrin-III C-methyltransferase / precorrin-2 dehydrogenase / sirohydrochlorin ferrochelatase</fullName>
    </submittedName>
</protein>
<keyword evidence="9" id="KW-0456">Lyase</keyword>
<dbReference type="PROSITE" id="PS00840">
    <property type="entry name" value="SUMT_2"/>
    <property type="match status" value="1"/>
</dbReference>
<evidence type="ECO:0000256" key="15">
    <source>
        <dbReference type="PIRSR" id="PIRSR036426-1"/>
    </source>
</evidence>
<reference evidence="19 20" key="1">
    <citation type="submission" date="2016-10" db="EMBL/GenBank/DDBJ databases">
        <authorList>
            <person name="de Groot N.N."/>
        </authorList>
    </citation>
    <scope>NUCLEOTIDE SEQUENCE [LARGE SCALE GENOMIC DNA]</scope>
    <source>
        <strain evidence="19 20">DSM 16077</strain>
    </source>
</reference>
<feature type="active site" description="Proton donor" evidence="15">
    <location>
        <position position="278"/>
    </location>
</feature>
<evidence type="ECO:0000313" key="19">
    <source>
        <dbReference type="EMBL" id="SDM13969.1"/>
    </source>
</evidence>
<sequence>MRAQDWICQMRVFPASMPLEGRTVIVTGHGPMAEAKARLFVTSPARLKWFTGHGADPVPADIAQYATVMDREPIRSDLHGAMLLFIAGGEPEAIAELAATARELGVLVNIVDSPAASDFQTPAIVDRDGIVISIASGGAAPVLSVDIRAAIETLIPARIGVLADLARELRGTVKSVIKRFDDRRAFWEMALRGKARDLALSGDRAGARREMMRALNGSAEPATGIVHLVGAGPGDPDLLTLKAARLLREADVIVHDRLVSAGVLDLARRDAIRIDVGKTKGHHPVPQQSIEETLIEHAAKGLRVVRLKGGDPFIFGRGGEELEAVRAAGIEVQVTPGITAAMACAASAGIPLTHRDHAQSVTFASGVVKQDGPDADYRALAASNSTAVFYMGVGAAPGIQSKMLAHGRAPQTPIALIENGSSDGERRFTGTLGDLAGLVVREAISGPTIIIIGETAAFSARLPQRQEQFA</sequence>
<evidence type="ECO:0000259" key="17">
    <source>
        <dbReference type="Pfam" id="PF00590"/>
    </source>
</evidence>
<evidence type="ECO:0000259" key="18">
    <source>
        <dbReference type="Pfam" id="PF10414"/>
    </source>
</evidence>
<dbReference type="SUPFAM" id="SSF53790">
    <property type="entry name" value="Tetrapyrrole methylase"/>
    <property type="match status" value="1"/>
</dbReference>
<dbReference type="InterPro" id="IPR037115">
    <property type="entry name" value="Sirohaem_synt_dimer_dom_sf"/>
</dbReference>
<evidence type="ECO:0000256" key="7">
    <source>
        <dbReference type="ARBA" id="ARBA00023002"/>
    </source>
</evidence>
<evidence type="ECO:0000256" key="3">
    <source>
        <dbReference type="ARBA" id="ARBA00022573"/>
    </source>
</evidence>
<evidence type="ECO:0000256" key="2">
    <source>
        <dbReference type="ARBA" id="ARBA00005879"/>
    </source>
</evidence>
<evidence type="ECO:0000256" key="9">
    <source>
        <dbReference type="ARBA" id="ARBA00023239"/>
    </source>
</evidence>
<proteinExistence type="inferred from homology"/>
<organism evidence="19 20">
    <name type="scientific">Maricaulis salignorans</name>
    <dbReference type="NCBI Taxonomy" id="144026"/>
    <lineage>
        <taxon>Bacteria</taxon>
        <taxon>Pseudomonadati</taxon>
        <taxon>Pseudomonadota</taxon>
        <taxon>Alphaproteobacteria</taxon>
        <taxon>Maricaulales</taxon>
        <taxon>Maricaulaceae</taxon>
        <taxon>Maricaulis</taxon>
    </lineage>
</organism>
<comment type="similarity">
    <text evidence="2 16">Belongs to the precorrin methyltransferase family.</text>
</comment>
<evidence type="ECO:0000256" key="13">
    <source>
        <dbReference type="ARBA" id="ARBA00047561"/>
    </source>
</evidence>
<dbReference type="GO" id="GO:0051266">
    <property type="term" value="F:sirohydrochlorin ferrochelatase activity"/>
    <property type="evidence" value="ECO:0007669"/>
    <property type="project" value="InterPro"/>
</dbReference>
<dbReference type="InterPro" id="IPR050161">
    <property type="entry name" value="Siro_Cobalamin_biosynth"/>
</dbReference>
<evidence type="ECO:0000256" key="12">
    <source>
        <dbReference type="ARBA" id="ARBA00025705"/>
    </source>
</evidence>
<dbReference type="NCBIfam" id="TIGR01470">
    <property type="entry name" value="cysG_Nterm"/>
    <property type="match status" value="1"/>
</dbReference>
<dbReference type="STRING" id="144026.SAMN04488568_105143"/>
<dbReference type="UniPathway" id="UPA00262">
    <property type="reaction ID" value="UER00211"/>
</dbReference>
<keyword evidence="20" id="KW-1185">Reference proteome</keyword>
<dbReference type="PIRSF" id="PIRSF036426">
    <property type="entry name" value="Sirohaem_synth"/>
    <property type="match status" value="1"/>
</dbReference>
<dbReference type="GO" id="GO:0043115">
    <property type="term" value="F:precorrin-2 dehydrogenase activity"/>
    <property type="evidence" value="ECO:0007669"/>
    <property type="project" value="UniProtKB-EC"/>
</dbReference>
<dbReference type="InterPro" id="IPR000878">
    <property type="entry name" value="4pyrrol_Mease"/>
</dbReference>
<dbReference type="InterPro" id="IPR006366">
    <property type="entry name" value="CobA/CysG_C"/>
</dbReference>
<keyword evidence="11" id="KW-0511">Multifunctional enzyme</keyword>
<comment type="pathway">
    <text evidence="12">Porphyrin-containing compound metabolism; siroheme biosynthesis; precorrin-2 from uroporphyrinogen III: step 1/1.</text>
</comment>
<keyword evidence="8" id="KW-0520">NAD</keyword>
<comment type="catalytic activity">
    <reaction evidence="13">
        <text>precorrin-2 + NAD(+) = sirohydrochlorin + NADH + 2 H(+)</text>
        <dbReference type="Rhea" id="RHEA:15613"/>
        <dbReference type="ChEBI" id="CHEBI:15378"/>
        <dbReference type="ChEBI" id="CHEBI:57540"/>
        <dbReference type="ChEBI" id="CHEBI:57945"/>
        <dbReference type="ChEBI" id="CHEBI:58351"/>
        <dbReference type="ChEBI" id="CHEBI:58827"/>
        <dbReference type="EC" id="1.3.1.76"/>
    </reaction>
</comment>
<dbReference type="InterPro" id="IPR012409">
    <property type="entry name" value="Sirohaem_synth"/>
</dbReference>
<evidence type="ECO:0000256" key="6">
    <source>
        <dbReference type="ARBA" id="ARBA00022691"/>
    </source>
</evidence>
<evidence type="ECO:0000256" key="5">
    <source>
        <dbReference type="ARBA" id="ARBA00022679"/>
    </source>
</evidence>
<dbReference type="InterPro" id="IPR014777">
    <property type="entry name" value="4pyrrole_Mease_sub1"/>
</dbReference>
<dbReference type="Pfam" id="PF13241">
    <property type="entry name" value="NAD_binding_7"/>
    <property type="match status" value="1"/>
</dbReference>
<dbReference type="FunFam" id="3.40.1010.10:FF:000001">
    <property type="entry name" value="Siroheme synthase"/>
    <property type="match status" value="1"/>
</dbReference>
<dbReference type="FunFam" id="3.30.950.10:FF:000001">
    <property type="entry name" value="Siroheme synthase"/>
    <property type="match status" value="1"/>
</dbReference>
<keyword evidence="6" id="KW-0949">S-adenosyl-L-methionine</keyword>
<dbReference type="Pfam" id="PF00590">
    <property type="entry name" value="TP_methylase"/>
    <property type="match status" value="1"/>
</dbReference>
<comment type="pathway">
    <text evidence="1">Porphyrin-containing compound metabolism; siroheme biosynthesis; sirohydrochlorin from precorrin-2: step 1/1.</text>
</comment>
<evidence type="ECO:0000256" key="10">
    <source>
        <dbReference type="ARBA" id="ARBA00023244"/>
    </source>
</evidence>
<dbReference type="InterPro" id="IPR019478">
    <property type="entry name" value="Sirohaem_synthase_dimer_dom"/>
</dbReference>
<keyword evidence="5 16" id="KW-0808">Transferase</keyword>
<dbReference type="InterPro" id="IPR035996">
    <property type="entry name" value="4pyrrol_Methylase_sf"/>
</dbReference>
<evidence type="ECO:0000256" key="1">
    <source>
        <dbReference type="ARBA" id="ARBA00005010"/>
    </source>
</evidence>
<dbReference type="GO" id="GO:0032259">
    <property type="term" value="P:methylation"/>
    <property type="evidence" value="ECO:0007669"/>
    <property type="project" value="UniProtKB-KW"/>
</dbReference>
<dbReference type="GO" id="GO:0051287">
    <property type="term" value="F:NAD binding"/>
    <property type="evidence" value="ECO:0007669"/>
    <property type="project" value="InterPro"/>
</dbReference>
<dbReference type="EMBL" id="FNHG01000005">
    <property type="protein sequence ID" value="SDM13969.1"/>
    <property type="molecule type" value="Genomic_DNA"/>
</dbReference>
<dbReference type="Gene3D" id="3.30.160.110">
    <property type="entry name" value="Siroheme synthase, domain 2"/>
    <property type="match status" value="1"/>
</dbReference>
<evidence type="ECO:0000313" key="20">
    <source>
        <dbReference type="Proteomes" id="UP000199759"/>
    </source>
</evidence>
<gene>
    <name evidence="19" type="ORF">SAMN04488568_105143</name>
</gene>
<dbReference type="InterPro" id="IPR003043">
    <property type="entry name" value="Uropor_MeTrfase_CS"/>
</dbReference>
<dbReference type="CDD" id="cd11642">
    <property type="entry name" value="SUMT"/>
    <property type="match status" value="1"/>
</dbReference>
<dbReference type="NCBIfam" id="NF007922">
    <property type="entry name" value="PRK10637.1"/>
    <property type="match status" value="1"/>
</dbReference>
<dbReference type="NCBIfam" id="NF004790">
    <property type="entry name" value="PRK06136.1"/>
    <property type="match status" value="1"/>
</dbReference>